<dbReference type="AlphaFoldDB" id="A0A4Y2W2C6"/>
<sequence>MHLSIKQLTGSHRPKDASLVKKFAKCSIKVSSSHPKVPGHHPLCLFKRKSTQLTNGIKADIKQYDQDSWTEWLVRLNQEDLSIYDATIKFSRKFHQFPPIFDTDRLKFTTLGKVNAFKYSLENFFQTNPESYDNRHISKVNKAVQNFLNSQRNDNNIKLTSPPKIQAIIKKINPKKATGPNGIPNKALKMFPSNLLTCITKVFNKCLQHHYFSPSWKIAHVLMFEKPGQNHKLAGNYRPISLLSYQGKHYQLKSYSDQTKRTLL</sequence>
<dbReference type="PANTHER" id="PTHR19446">
    <property type="entry name" value="REVERSE TRANSCRIPTASES"/>
    <property type="match status" value="1"/>
</dbReference>
<keyword evidence="2" id="KW-1185">Reference proteome</keyword>
<evidence type="ECO:0008006" key="3">
    <source>
        <dbReference type="Google" id="ProtNLM"/>
    </source>
</evidence>
<protein>
    <recommendedName>
        <fullName evidence="3">RNA-directed DNA polymerase from transposon X-element</fullName>
    </recommendedName>
</protein>
<proteinExistence type="predicted"/>
<evidence type="ECO:0000313" key="1">
    <source>
        <dbReference type="EMBL" id="GBO31509.1"/>
    </source>
</evidence>
<organism evidence="1 2">
    <name type="scientific">Araneus ventricosus</name>
    <name type="common">Orbweaver spider</name>
    <name type="synonym">Epeira ventricosa</name>
    <dbReference type="NCBI Taxonomy" id="182803"/>
    <lineage>
        <taxon>Eukaryota</taxon>
        <taxon>Metazoa</taxon>
        <taxon>Ecdysozoa</taxon>
        <taxon>Arthropoda</taxon>
        <taxon>Chelicerata</taxon>
        <taxon>Arachnida</taxon>
        <taxon>Araneae</taxon>
        <taxon>Araneomorphae</taxon>
        <taxon>Entelegynae</taxon>
        <taxon>Araneoidea</taxon>
        <taxon>Araneidae</taxon>
        <taxon>Araneus</taxon>
    </lineage>
</organism>
<name>A0A4Y2W2C6_ARAVE</name>
<accession>A0A4Y2W2C6</accession>
<dbReference type="EMBL" id="BGPR01054817">
    <property type="protein sequence ID" value="GBO31509.1"/>
    <property type="molecule type" value="Genomic_DNA"/>
</dbReference>
<dbReference type="Proteomes" id="UP000499080">
    <property type="component" value="Unassembled WGS sequence"/>
</dbReference>
<gene>
    <name evidence="1" type="ORF">AVEN_20595_1</name>
</gene>
<reference evidence="1 2" key="1">
    <citation type="journal article" date="2019" name="Sci. Rep.">
        <title>Orb-weaving spider Araneus ventricosus genome elucidates the spidroin gene catalogue.</title>
        <authorList>
            <person name="Kono N."/>
            <person name="Nakamura H."/>
            <person name="Ohtoshi R."/>
            <person name="Moran D.A.P."/>
            <person name="Shinohara A."/>
            <person name="Yoshida Y."/>
            <person name="Fujiwara M."/>
            <person name="Mori M."/>
            <person name="Tomita M."/>
            <person name="Arakawa K."/>
        </authorList>
    </citation>
    <scope>NUCLEOTIDE SEQUENCE [LARGE SCALE GENOMIC DNA]</scope>
</reference>
<comment type="caution">
    <text evidence="1">The sequence shown here is derived from an EMBL/GenBank/DDBJ whole genome shotgun (WGS) entry which is preliminary data.</text>
</comment>
<evidence type="ECO:0000313" key="2">
    <source>
        <dbReference type="Proteomes" id="UP000499080"/>
    </source>
</evidence>